<keyword evidence="2" id="KW-1185">Reference proteome</keyword>
<evidence type="ECO:0000313" key="1">
    <source>
        <dbReference type="EMBL" id="PHJ38270.1"/>
    </source>
</evidence>
<reference evidence="1 2" key="1">
    <citation type="submission" date="2013-09" db="EMBL/GenBank/DDBJ databases">
        <title>Biodegradation of hydrocarbons in the deep terrestrial subsurface : characterization of a microbial consortium composed of two Desulfotomaculum species originating from a deep geological formation.</title>
        <authorList>
            <person name="Aullo T."/>
            <person name="Berlendis S."/>
            <person name="Lascourreges J.-F."/>
            <person name="Dessort D."/>
            <person name="Saint-Laurent S."/>
            <person name="Schraauwers B."/>
            <person name="Mas J."/>
            <person name="Magot M."/>
            <person name="Ranchou-Peyruse A."/>
        </authorList>
    </citation>
    <scope>NUCLEOTIDE SEQUENCE [LARGE SCALE GENOMIC DNA]</scope>
    <source>
        <strain evidence="1 2">Bs107</strain>
    </source>
</reference>
<accession>A0A2C6LIF3</accession>
<gene>
    <name evidence="1" type="ORF">P378_10585</name>
</gene>
<comment type="caution">
    <text evidence="1">The sequence shown here is derived from an EMBL/GenBank/DDBJ whole genome shotgun (WGS) entry which is preliminary data.</text>
</comment>
<dbReference type="Proteomes" id="UP000222564">
    <property type="component" value="Unassembled WGS sequence"/>
</dbReference>
<proteinExistence type="predicted"/>
<name>A0A2C6LIF3_9FIRM</name>
<dbReference type="AlphaFoldDB" id="A0A2C6LIF3"/>
<protein>
    <submittedName>
        <fullName evidence="1">Uncharacterized protein</fullName>
    </submittedName>
</protein>
<evidence type="ECO:0000313" key="2">
    <source>
        <dbReference type="Proteomes" id="UP000222564"/>
    </source>
</evidence>
<organism evidence="1 2">
    <name type="scientific">Desulforamulus profundi</name>
    <dbReference type="NCBI Taxonomy" id="1383067"/>
    <lineage>
        <taxon>Bacteria</taxon>
        <taxon>Bacillati</taxon>
        <taxon>Bacillota</taxon>
        <taxon>Clostridia</taxon>
        <taxon>Eubacteriales</taxon>
        <taxon>Peptococcaceae</taxon>
        <taxon>Desulforamulus</taxon>
    </lineage>
</organism>
<dbReference type="EMBL" id="AWQQ01000054">
    <property type="protein sequence ID" value="PHJ38270.1"/>
    <property type="molecule type" value="Genomic_DNA"/>
</dbReference>
<sequence length="33" mass="3829">MEIHAIKKRLHNDKIILGYGHLMEKKIKEGIGN</sequence>